<feature type="transmembrane region" description="Helical" evidence="6">
    <location>
        <begin position="307"/>
        <end position="329"/>
    </location>
</feature>
<feature type="non-terminal residue" evidence="7">
    <location>
        <position position="1"/>
    </location>
</feature>
<dbReference type="Proteomes" id="UP000674938">
    <property type="component" value="Unassembled WGS sequence"/>
</dbReference>
<dbReference type="Gene3D" id="3.90.550.10">
    <property type="entry name" value="Spore Coat Polysaccharide Biosynthesis Protein SpsA, Chain A"/>
    <property type="match status" value="1"/>
</dbReference>
<reference evidence="7" key="1">
    <citation type="submission" date="2020-12" db="EMBL/GenBank/DDBJ databases">
        <title>Vagococcus allomyrinae sp. nov. and Enterococcus lavae sp. nov., isolated from the larvae of Allomyrina dichotoma.</title>
        <authorList>
            <person name="Lee S.D."/>
        </authorList>
    </citation>
    <scope>NUCLEOTIDE SEQUENCE</scope>
    <source>
        <strain evidence="7">BWB3-3</strain>
    </source>
</reference>
<keyword evidence="8" id="KW-1185">Reference proteome</keyword>
<dbReference type="PANTHER" id="PTHR22913">
    <property type="entry name" value="HYALURONAN SYNTHASE"/>
    <property type="match status" value="1"/>
</dbReference>
<dbReference type="RefSeq" id="WP_209532906.1">
    <property type="nucleotide sequence ID" value="NZ_JAEEGA010000028.1"/>
</dbReference>
<evidence type="ECO:0000256" key="2">
    <source>
        <dbReference type="ARBA" id="ARBA00022475"/>
    </source>
</evidence>
<feature type="transmembrane region" description="Helical" evidence="6">
    <location>
        <begin position="236"/>
        <end position="263"/>
    </location>
</feature>
<dbReference type="EMBL" id="JAEEGA010000028">
    <property type="protein sequence ID" value="MBP1044430.1"/>
    <property type="molecule type" value="Genomic_DNA"/>
</dbReference>
<dbReference type="PANTHER" id="PTHR22913:SF12">
    <property type="entry name" value="MANNURONAN SYNTHASE"/>
    <property type="match status" value="1"/>
</dbReference>
<organism evidence="7 8">
    <name type="scientific">Vagococcus allomyrinae</name>
    <dbReference type="NCBI Taxonomy" id="2794353"/>
    <lineage>
        <taxon>Bacteria</taxon>
        <taxon>Bacillati</taxon>
        <taxon>Bacillota</taxon>
        <taxon>Bacilli</taxon>
        <taxon>Lactobacillales</taxon>
        <taxon>Enterococcaceae</taxon>
        <taxon>Vagococcus</taxon>
    </lineage>
</organism>
<evidence type="ECO:0000256" key="1">
    <source>
        <dbReference type="ARBA" id="ARBA00004236"/>
    </source>
</evidence>
<accession>A0A940SXK6</accession>
<keyword evidence="4" id="KW-0808">Transferase</keyword>
<keyword evidence="5 6" id="KW-0472">Membrane</keyword>
<sequence>FSRTLASIAQQTHLPDVVYIIEDGSKPDYAMTELVHEWRTTVPFKVLYKYVPNAGKRVAQSHAFRDYQDRTDLFLTIDSDTVLDKRAIEESLIPFADEQVMSVAGLLLSMNVDKPLSKLLSVSFPTSFTNGRACASWFNSVSVSCGGLATYRASVIKAHLDHYLNQIVFGQRAMFGDDRMLTHYAALMGKTVYQESSIGYTLMPENLSHLTRQRVRWWKSFWWGGMFLVRQHSPRYMIWWIIVAQYISQVLYAVVFPVILIITPLKNGAFPWVILLYMIGLGVMRSIRLLGIKQADGHAYLPVWRFLIRVSFSTMLNIYLCTLLSYYSFFMMWQVTGWGTRNKVEVSLKKTETEPTS</sequence>
<evidence type="ECO:0000313" key="8">
    <source>
        <dbReference type="Proteomes" id="UP000674938"/>
    </source>
</evidence>
<protein>
    <submittedName>
        <fullName evidence="7">Glycosyltransferase</fullName>
    </submittedName>
</protein>
<name>A0A940SXK6_9ENTE</name>
<dbReference type="GO" id="GO:0005886">
    <property type="term" value="C:plasma membrane"/>
    <property type="evidence" value="ECO:0007669"/>
    <property type="project" value="UniProtKB-SubCell"/>
</dbReference>
<evidence type="ECO:0000313" key="7">
    <source>
        <dbReference type="EMBL" id="MBP1044430.1"/>
    </source>
</evidence>
<evidence type="ECO:0000256" key="5">
    <source>
        <dbReference type="ARBA" id="ARBA00023136"/>
    </source>
</evidence>
<proteinExistence type="predicted"/>
<keyword evidence="6" id="KW-1133">Transmembrane helix</keyword>
<comment type="subcellular location">
    <subcellularLocation>
        <location evidence="1">Cell membrane</location>
    </subcellularLocation>
</comment>
<feature type="transmembrane region" description="Helical" evidence="6">
    <location>
        <begin position="269"/>
        <end position="287"/>
    </location>
</feature>
<dbReference type="AlphaFoldDB" id="A0A940SXK6"/>
<dbReference type="InterPro" id="IPR029044">
    <property type="entry name" value="Nucleotide-diphossugar_trans"/>
</dbReference>
<keyword evidence="2" id="KW-1003">Cell membrane</keyword>
<dbReference type="Pfam" id="PF13641">
    <property type="entry name" value="Glyco_tranf_2_3"/>
    <property type="match status" value="1"/>
</dbReference>
<evidence type="ECO:0000256" key="4">
    <source>
        <dbReference type="ARBA" id="ARBA00022679"/>
    </source>
</evidence>
<gene>
    <name evidence="7" type="ORF">I6N95_25820</name>
</gene>
<dbReference type="GO" id="GO:0030213">
    <property type="term" value="P:hyaluronan biosynthetic process"/>
    <property type="evidence" value="ECO:0007669"/>
    <property type="project" value="TreeGrafter"/>
</dbReference>
<dbReference type="GO" id="GO:0050501">
    <property type="term" value="F:hyaluronan synthase activity"/>
    <property type="evidence" value="ECO:0007669"/>
    <property type="project" value="TreeGrafter"/>
</dbReference>
<dbReference type="GO" id="GO:0085029">
    <property type="term" value="P:extracellular matrix assembly"/>
    <property type="evidence" value="ECO:0007669"/>
    <property type="project" value="TreeGrafter"/>
</dbReference>
<comment type="caution">
    <text evidence="7">The sequence shown here is derived from an EMBL/GenBank/DDBJ whole genome shotgun (WGS) entry which is preliminary data.</text>
</comment>
<evidence type="ECO:0000256" key="3">
    <source>
        <dbReference type="ARBA" id="ARBA00022676"/>
    </source>
</evidence>
<dbReference type="SUPFAM" id="SSF53448">
    <property type="entry name" value="Nucleotide-diphospho-sugar transferases"/>
    <property type="match status" value="1"/>
</dbReference>
<evidence type="ECO:0000256" key="6">
    <source>
        <dbReference type="SAM" id="Phobius"/>
    </source>
</evidence>
<keyword evidence="3" id="KW-0328">Glycosyltransferase</keyword>
<keyword evidence="6" id="KW-0812">Transmembrane</keyword>